<evidence type="ECO:0000313" key="3">
    <source>
        <dbReference type="Proteomes" id="UP000006872"/>
    </source>
</evidence>
<feature type="compositionally biased region" description="Polar residues" evidence="1">
    <location>
        <begin position="70"/>
        <end position="105"/>
    </location>
</feature>
<feature type="region of interest" description="Disordered" evidence="1">
    <location>
        <begin position="51"/>
        <end position="121"/>
    </location>
</feature>
<feature type="compositionally biased region" description="Polar residues" evidence="1">
    <location>
        <begin position="112"/>
        <end position="121"/>
    </location>
</feature>
<dbReference type="STRING" id="701347.Entcl_4316"/>
<dbReference type="KEGG" id="esc:Entcl_4316"/>
<accession>E3G4S9</accession>
<dbReference type="HOGENOM" id="CLU_1119832_0_0_6"/>
<reference evidence="2 3" key="2">
    <citation type="journal article" date="2011" name="Stand. Genomic Sci.">
        <title>Complete genome sequence of 'Enterobacter lignolyticus' SCF1.</title>
        <authorList>
            <person name="Deangelis K.M."/>
            <person name="D'Haeseleer P."/>
            <person name="Chivian D."/>
            <person name="Fortney J.L."/>
            <person name="Khudyakov J."/>
            <person name="Simmons B."/>
            <person name="Woo H."/>
            <person name="Arkin A.P."/>
            <person name="Davenport K.W."/>
            <person name="Goodwin L."/>
            <person name="Chen A."/>
            <person name="Ivanova N."/>
            <person name="Kyrpides N.C."/>
            <person name="Mavromatis K."/>
            <person name="Woyke T."/>
            <person name="Hazen T.C."/>
        </authorList>
    </citation>
    <scope>NUCLEOTIDE SEQUENCE [LARGE SCALE GENOMIC DNA]</scope>
    <source>
        <strain evidence="2 3">SCF1</strain>
    </source>
</reference>
<protein>
    <submittedName>
        <fullName evidence="2">Uncharacterized protein</fullName>
    </submittedName>
</protein>
<keyword evidence="3" id="KW-1185">Reference proteome</keyword>
<reference evidence="3" key="1">
    <citation type="submission" date="2010-10" db="EMBL/GenBank/DDBJ databases">
        <title>Complete sequence of Enterobacter cloacae SCF1.</title>
        <authorList>
            <consortium name="US DOE Joint Genome Institute"/>
            <person name="Lucas S."/>
            <person name="Copeland A."/>
            <person name="Lapidus A."/>
            <person name="Cheng J.-F."/>
            <person name="Bruce D."/>
            <person name="Goodwin L."/>
            <person name="Pitluck S."/>
            <person name="Davenport K."/>
            <person name="Detter J.C."/>
            <person name="Han C."/>
            <person name="Tapia R."/>
            <person name="Land M."/>
            <person name="Hauser L."/>
            <person name="Chang Y.-J."/>
            <person name="Jeffries C."/>
            <person name="Kyrpides N."/>
            <person name="Ivanova N."/>
            <person name="Mikhailova N."/>
            <person name="DeAngelis K."/>
            <person name="Arkin A.P."/>
            <person name="Chivian D."/>
            <person name="Edwards B."/>
            <person name="Woo H."/>
            <person name="Hazen T.C."/>
            <person name="Woyke T."/>
        </authorList>
    </citation>
    <scope>NUCLEOTIDE SEQUENCE [LARGE SCALE GENOMIC DNA]</scope>
    <source>
        <strain evidence="3">SCF1</strain>
    </source>
</reference>
<name>E3G4S9_ENTLS</name>
<gene>
    <name evidence="2" type="ordered locus">Entcl_4316</name>
</gene>
<evidence type="ECO:0000313" key="2">
    <source>
        <dbReference type="EMBL" id="ADO50547.1"/>
    </source>
</evidence>
<dbReference type="eggNOG" id="COG3210">
    <property type="taxonomic scope" value="Bacteria"/>
</dbReference>
<evidence type="ECO:0000256" key="1">
    <source>
        <dbReference type="SAM" id="MobiDB-lite"/>
    </source>
</evidence>
<dbReference type="EMBL" id="CP002272">
    <property type="protein sequence ID" value="ADO50547.1"/>
    <property type="molecule type" value="Genomic_DNA"/>
</dbReference>
<sequence length="234" mass="25005">MPAPGLPVGPGDKVKQDADKKIASGLQGVVADATDWLDKATQCMFGRVCSSEYDSKSPTNTGGDQIAEQGPTNTGGNQLFDQYGNPTHTGNTENSDTSLSNTGNTDGAIDTGGNTTTTPIADQNKDDLAYLAGGYEPNKDAVGNMGEFFKQSGFGTDIKDNAQKSSQQYQGQSVYKATDDVGDYIRKGDQFYLDGQHKDHLEVFDKRGNFKAVLNLDGSINREKTQAATGRKLK</sequence>
<proteinExistence type="predicted"/>
<dbReference type="AlphaFoldDB" id="E3G4S9"/>
<dbReference type="Proteomes" id="UP000006872">
    <property type="component" value="Chromosome"/>
</dbReference>
<organism evidence="2 3">
    <name type="scientific">Enterobacter lignolyticus (strain SCF1)</name>
    <dbReference type="NCBI Taxonomy" id="701347"/>
    <lineage>
        <taxon>Bacteria</taxon>
        <taxon>Pseudomonadati</taxon>
        <taxon>Pseudomonadota</taxon>
        <taxon>Gammaproteobacteria</taxon>
        <taxon>Enterobacterales</taxon>
        <taxon>Enterobacteriaceae</taxon>
        <taxon>Pluralibacter</taxon>
    </lineage>
</organism>